<reference evidence="1 2" key="1">
    <citation type="submission" date="2017-09" db="EMBL/GenBank/DDBJ databases">
        <authorList>
            <consortium name="International Durum Wheat Genome Sequencing Consortium (IDWGSC)"/>
            <person name="Milanesi L."/>
        </authorList>
    </citation>
    <scope>NUCLEOTIDE SEQUENCE [LARGE SCALE GENOMIC DNA]</scope>
    <source>
        <strain evidence="2">cv. Svevo</strain>
    </source>
</reference>
<accession>A0A9R1QVZ6</accession>
<protein>
    <submittedName>
        <fullName evidence="1">Uncharacterized protein</fullName>
    </submittedName>
</protein>
<gene>
    <name evidence="1" type="ORF">TRITD_3Bv1G233890</name>
</gene>
<organism evidence="1 2">
    <name type="scientific">Triticum turgidum subsp. durum</name>
    <name type="common">Durum wheat</name>
    <name type="synonym">Triticum durum</name>
    <dbReference type="NCBI Taxonomy" id="4567"/>
    <lineage>
        <taxon>Eukaryota</taxon>
        <taxon>Viridiplantae</taxon>
        <taxon>Streptophyta</taxon>
        <taxon>Embryophyta</taxon>
        <taxon>Tracheophyta</taxon>
        <taxon>Spermatophyta</taxon>
        <taxon>Magnoliopsida</taxon>
        <taxon>Liliopsida</taxon>
        <taxon>Poales</taxon>
        <taxon>Poaceae</taxon>
        <taxon>BOP clade</taxon>
        <taxon>Pooideae</taxon>
        <taxon>Triticodae</taxon>
        <taxon>Triticeae</taxon>
        <taxon>Triticinae</taxon>
        <taxon>Triticum</taxon>
    </lineage>
</organism>
<evidence type="ECO:0000313" key="2">
    <source>
        <dbReference type="Proteomes" id="UP000324705"/>
    </source>
</evidence>
<dbReference type="EMBL" id="LT934116">
    <property type="protein sequence ID" value="VAH83551.1"/>
    <property type="molecule type" value="Genomic_DNA"/>
</dbReference>
<dbReference type="Gramene" id="TRITD3Bv1G233890.1">
    <property type="protein sequence ID" value="TRITD3Bv1G233890.1"/>
    <property type="gene ID" value="TRITD3Bv1G233890"/>
</dbReference>
<evidence type="ECO:0000313" key="1">
    <source>
        <dbReference type="EMBL" id="VAH83551.1"/>
    </source>
</evidence>
<dbReference type="AlphaFoldDB" id="A0A9R1QVZ6"/>
<sequence length="98" mass="11001">MPLRHLSQLCCFPSNSSLALRLHSSTAVGHQLARANTLAVRARSPPSLLACYFLHARLSYLHRLLFLFELLPTLANPNATISFPWHAKTYVSSLSWID</sequence>
<keyword evidence="2" id="KW-1185">Reference proteome</keyword>
<proteinExistence type="predicted"/>
<name>A0A9R1QVZ6_TRITD</name>
<dbReference type="Proteomes" id="UP000324705">
    <property type="component" value="Chromosome 3B"/>
</dbReference>